<gene>
    <name evidence="2" type="ORF">ANN_24818</name>
</gene>
<feature type="compositionally biased region" description="Low complexity" evidence="1">
    <location>
        <begin position="98"/>
        <end position="115"/>
    </location>
</feature>
<accession>A0ABQ8RZT1</accession>
<evidence type="ECO:0000256" key="1">
    <source>
        <dbReference type="SAM" id="MobiDB-lite"/>
    </source>
</evidence>
<dbReference type="Proteomes" id="UP001148838">
    <property type="component" value="Unassembled WGS sequence"/>
</dbReference>
<name>A0ABQ8RZT1_PERAM</name>
<sequence>MFGAKRDEVTGEWRKLHNTELHALYSSPDMIRNIKSRRLKWAGLLGLPDFKNYIFVVDRLLWDLQQVRENEDMSLDRTTQKTTAKPKISKNSLQETMKTSSNKKQCSSSDSSATTKKSCNIKQCKKSFNYYNPPASTSSHRTDSEGKIFCPDCDEAYGEPISEDWISVVGANSGAMKIVQDTKALDFLNETCVDTHS</sequence>
<protein>
    <submittedName>
        <fullName evidence="2">Uncharacterized protein</fullName>
    </submittedName>
</protein>
<reference evidence="2 3" key="1">
    <citation type="journal article" date="2022" name="Allergy">
        <title>Genome assembly and annotation of Periplaneta americana reveal a comprehensive cockroach allergen profile.</title>
        <authorList>
            <person name="Wang L."/>
            <person name="Xiong Q."/>
            <person name="Saelim N."/>
            <person name="Wang L."/>
            <person name="Nong W."/>
            <person name="Wan A.T."/>
            <person name="Shi M."/>
            <person name="Liu X."/>
            <person name="Cao Q."/>
            <person name="Hui J.H.L."/>
            <person name="Sookrung N."/>
            <person name="Leung T.F."/>
            <person name="Tungtrongchitr A."/>
            <person name="Tsui S.K.W."/>
        </authorList>
    </citation>
    <scope>NUCLEOTIDE SEQUENCE [LARGE SCALE GENOMIC DNA]</scope>
    <source>
        <strain evidence="2">PWHHKU_190912</strain>
    </source>
</reference>
<comment type="caution">
    <text evidence="2">The sequence shown here is derived from an EMBL/GenBank/DDBJ whole genome shotgun (WGS) entry which is preliminary data.</text>
</comment>
<keyword evidence="3" id="KW-1185">Reference proteome</keyword>
<feature type="compositionally biased region" description="Polar residues" evidence="1">
    <location>
        <begin position="80"/>
        <end position="97"/>
    </location>
</feature>
<organism evidence="2 3">
    <name type="scientific">Periplaneta americana</name>
    <name type="common">American cockroach</name>
    <name type="synonym">Blatta americana</name>
    <dbReference type="NCBI Taxonomy" id="6978"/>
    <lineage>
        <taxon>Eukaryota</taxon>
        <taxon>Metazoa</taxon>
        <taxon>Ecdysozoa</taxon>
        <taxon>Arthropoda</taxon>
        <taxon>Hexapoda</taxon>
        <taxon>Insecta</taxon>
        <taxon>Pterygota</taxon>
        <taxon>Neoptera</taxon>
        <taxon>Polyneoptera</taxon>
        <taxon>Dictyoptera</taxon>
        <taxon>Blattodea</taxon>
        <taxon>Blattoidea</taxon>
        <taxon>Blattidae</taxon>
        <taxon>Blattinae</taxon>
        <taxon>Periplaneta</taxon>
    </lineage>
</organism>
<dbReference type="EMBL" id="JAJSOF020000038">
    <property type="protein sequence ID" value="KAJ4427201.1"/>
    <property type="molecule type" value="Genomic_DNA"/>
</dbReference>
<feature type="region of interest" description="Disordered" evidence="1">
    <location>
        <begin position="72"/>
        <end position="115"/>
    </location>
</feature>
<evidence type="ECO:0000313" key="3">
    <source>
        <dbReference type="Proteomes" id="UP001148838"/>
    </source>
</evidence>
<evidence type="ECO:0000313" key="2">
    <source>
        <dbReference type="EMBL" id="KAJ4427201.1"/>
    </source>
</evidence>
<proteinExistence type="predicted"/>